<evidence type="ECO:0000256" key="5">
    <source>
        <dbReference type="SAM" id="MobiDB-lite"/>
    </source>
</evidence>
<dbReference type="GO" id="GO:0016787">
    <property type="term" value="F:hydrolase activity"/>
    <property type="evidence" value="ECO:0007669"/>
    <property type="project" value="UniProtKB-KW"/>
</dbReference>
<dbReference type="Pfam" id="PF23247">
    <property type="entry name" value="LRR_RPS2"/>
    <property type="match status" value="2"/>
</dbReference>
<dbReference type="InterPro" id="IPR042197">
    <property type="entry name" value="Apaf_helical"/>
</dbReference>
<dbReference type="EMBL" id="PSQE01000003">
    <property type="protein sequence ID" value="RHN67914.1"/>
    <property type="molecule type" value="Genomic_DNA"/>
</dbReference>
<keyword evidence="3" id="KW-0611">Plant defense</keyword>
<dbReference type="PRINTS" id="PR00364">
    <property type="entry name" value="DISEASERSIST"/>
</dbReference>
<dbReference type="Gene3D" id="1.10.8.430">
    <property type="entry name" value="Helical domain of apoptotic protease-activating factors"/>
    <property type="match status" value="1"/>
</dbReference>
<evidence type="ECO:0000259" key="6">
    <source>
        <dbReference type="Pfam" id="PF00931"/>
    </source>
</evidence>
<comment type="similarity">
    <text evidence="1">Belongs to the disease resistance NB-LRR family.</text>
</comment>
<sequence>MLLHIGERSGEWFIWLEHLLKVLETSFLTDLVKSYVEKLINGAIEESSYICCFTCIAKDFEEEKARLEKERLTFKQRVEVATRSGEDVQANALFWEEEADTLIQEDTRTKQKCFFGFCSHCIWRYRRGKQLTNKKEQMKRLIETGKQLSIELPARYPDVERYSSQHYFHFKSRELKYRMLLDALKDDNNYITGLQGMGGTGKTTLAKEVGKELKQSKQFTQIIDTIVSLFPDIKKIQDDIARALGLELDDCNESDRPKILWSRLTNGEKILLILDDVWGNIDFNEIGIPYSDNHKGCRILITTRSLLVCKKLGCSKTFQLELLSDEEAWTMFQRHVGLTEISTKSLLAKGRKIANECKGLPIAIAVIASSLKGIQHPKEWDVALKSSQKHMSMNDVVDDDLVKIYGCFKFGYDYMKNEKAKKLFLLCSIFREDEEISLERLTRFGIGGGLVGEDYDSYEDARSQVIRSKNKLLDSCLLLETDQCRVKMHDLVRDAAQWIANKEIQTMRLYNKNQKAMVERETNIKYLLCEGKPKDVFSFKLDGSKLEILIVIVHKDGDCQNVKIKVSNSFFENIMDLRVFHLIHHRYSKLDISLPHSIQSLKKIRSLLFTGVNLGEISILGNLQSLETLDLDYCNIDELPHEITKLEKFRLLNLESCRIERKNPFEVIEGCSSLEELYFKRSFNEFCREITFPKLKRFSINANKRPLDESLSKCVSVAYNKDIFLSETTLKYCMQEAEVIRLRRIEGGWRNIIPEMIPLKHGMNDLVELELRSISQLQCLIDTKHVISQVSKVFSKLVVLELEGMDNLEELFNGPLSFDSLNSLEDLSISNCKHLKSLFKCKLNLFNLKSVSLEGCPMLVSLFQLSTAVSLVLLERLEIYDCEGLENIIIDESRGEIIDDNDSTSHGSMFKKLKVLSIYSCPRIELILPFQSSHDLPALESITIDSCDKLKYIFGKDVKLGSLINMELSGLPKMIDIFPICYGAMTSPIKRSSSISGDTSKPEEQSKPIKCNMFSWTDIYCCGKKYGHNKLKSATNTHDQPQNKLMESKSYPLNIWERVQCLSRQSHILCNIKEITLKNISKMKSVFILSIAPGMLLETLTISKCDELKHIIIDIDDHDNTGGNNLTNVFPNLRNVKVEDCEKLEYIIGHDTDDHQNHIEIHLHLLTLETFVLWNLPSLVGMSPKQYRTSFPHLKDLELLECQHFAIKSIGDFTMHHSATRFVDGPITKDLSGNVEHFSALGRLVVNNNSKVESIFCLNEINEQQMKLGLEFIYLNVLPMMTCLFVGPNNSFSLQNLTVLKIKQCEKLKIVFPTSILRCLPQLLHIRIEECKELKYIIEDDLENKKSSIFMSTKICFPKLRSLAVVKCNKLKYVFPISICKDLPELKCLVIREADELDEIFANEGDDQKVEIPNLEYLVFENLPSLSDVQGIHFQTVKHRFIQNCQTLSLASSSTIDFENNISGLPSVWFDNDYDYLKTLFKQLHDEFKGHDTCNEYPSSEITEVQATSGHQLTSSQKEIEQTLETEHEFVENVPQQKMPSVAIIPTNSEELINEQRPLGEIDTTVKPSQENNLEGSTSETKVASTLSTILETAKNELPIQLVSPKQKGIKICVEEGITSANAKTKTSAPHSSKHKTTSQEDGDVTTQYVDDKIWQETSNTNDDQVSLNDDNVSNTESKLKSRTSSIASQFPSKPSEGDPSQIDKDLSSSLVVTKELENLVSKKHLAIENLSLLTDFLVKHPSVLLRDTSLSSRYKGYSYNCLAELLRFLQTHSALDVLGSSHSEFVDLLQDVRRCGFDKDWLDGVEKRALSHELQFSENALQKPSYSKQHVTKEVEDIRLKINILNQHVEDLKHQLTSSEYVLETIIQKKAQVLKTKAALSAPLGY</sequence>
<feature type="domain" description="Disease resistance protein At4g27190-like leucine-rich repeats" evidence="7">
    <location>
        <begin position="1235"/>
        <end position="1332"/>
    </location>
</feature>
<dbReference type="GO" id="GO:0043531">
    <property type="term" value="F:ADP binding"/>
    <property type="evidence" value="ECO:0007669"/>
    <property type="project" value="InterPro"/>
</dbReference>
<protein>
    <submittedName>
        <fullName evidence="8">Putative P-loop containing nucleoside triphosphate hydrolase, leucine-rich repeat domain, L</fullName>
    </submittedName>
</protein>
<reference evidence="9" key="1">
    <citation type="journal article" date="2018" name="Nat. Plants">
        <title>Whole-genome landscape of Medicago truncatula symbiotic genes.</title>
        <authorList>
            <person name="Pecrix Y."/>
            <person name="Staton S.E."/>
            <person name="Sallet E."/>
            <person name="Lelandais-Briere C."/>
            <person name="Moreau S."/>
            <person name="Carrere S."/>
            <person name="Blein T."/>
            <person name="Jardinaud M.F."/>
            <person name="Latrasse D."/>
            <person name="Zouine M."/>
            <person name="Zahm M."/>
            <person name="Kreplak J."/>
            <person name="Mayjonade B."/>
            <person name="Satge C."/>
            <person name="Perez M."/>
            <person name="Cauet S."/>
            <person name="Marande W."/>
            <person name="Chantry-Darmon C."/>
            <person name="Lopez-Roques C."/>
            <person name="Bouchez O."/>
            <person name="Berard A."/>
            <person name="Debelle F."/>
            <person name="Munos S."/>
            <person name="Bendahmane A."/>
            <person name="Berges H."/>
            <person name="Niebel A."/>
            <person name="Buitink J."/>
            <person name="Frugier F."/>
            <person name="Benhamed M."/>
            <person name="Crespi M."/>
            <person name="Gouzy J."/>
            <person name="Gamas P."/>
        </authorList>
    </citation>
    <scope>NUCLEOTIDE SEQUENCE [LARGE SCALE GENOMIC DNA]</scope>
    <source>
        <strain evidence="9">cv. Jemalong A17</strain>
    </source>
</reference>
<feature type="region of interest" description="Disordered" evidence="5">
    <location>
        <begin position="1623"/>
        <end position="1645"/>
    </location>
</feature>
<keyword evidence="8" id="KW-0378">Hydrolase</keyword>
<keyword evidence="4" id="KW-0067">ATP-binding</keyword>
<dbReference type="InterPro" id="IPR027417">
    <property type="entry name" value="P-loop_NTPase"/>
</dbReference>
<evidence type="ECO:0000313" key="8">
    <source>
        <dbReference type="EMBL" id="RHN67914.1"/>
    </source>
</evidence>
<feature type="region of interest" description="Disordered" evidence="5">
    <location>
        <begin position="1658"/>
        <end position="1703"/>
    </location>
</feature>
<dbReference type="PANTHER" id="PTHR33463">
    <property type="entry name" value="NB-ARC DOMAIN-CONTAINING PROTEIN-RELATED"/>
    <property type="match status" value="1"/>
</dbReference>
<dbReference type="InterPro" id="IPR032675">
    <property type="entry name" value="LRR_dom_sf"/>
</dbReference>
<name>A0A396IU65_MEDTR</name>
<dbReference type="InterPro" id="IPR050905">
    <property type="entry name" value="Plant_NBS-LRR"/>
</dbReference>
<comment type="caution">
    <text evidence="8">The sequence shown here is derived from an EMBL/GenBank/DDBJ whole genome shotgun (WGS) entry which is preliminary data.</text>
</comment>
<dbReference type="Gene3D" id="3.80.10.10">
    <property type="entry name" value="Ribonuclease Inhibitor"/>
    <property type="match status" value="3"/>
</dbReference>
<dbReference type="Pfam" id="PF00931">
    <property type="entry name" value="NB-ARC"/>
    <property type="match status" value="1"/>
</dbReference>
<dbReference type="Gene3D" id="3.40.50.300">
    <property type="entry name" value="P-loop containing nucleotide triphosphate hydrolases"/>
    <property type="match status" value="1"/>
</dbReference>
<evidence type="ECO:0000259" key="7">
    <source>
        <dbReference type="Pfam" id="PF23247"/>
    </source>
</evidence>
<keyword evidence="2" id="KW-0547">Nucleotide-binding</keyword>
<accession>A0A396IU65</accession>
<evidence type="ECO:0000313" key="9">
    <source>
        <dbReference type="Proteomes" id="UP000265566"/>
    </source>
</evidence>
<dbReference type="SUPFAM" id="SSF52047">
    <property type="entry name" value="RNI-like"/>
    <property type="match status" value="1"/>
</dbReference>
<dbReference type="InterPro" id="IPR002182">
    <property type="entry name" value="NB-ARC"/>
</dbReference>
<dbReference type="GO" id="GO:0005524">
    <property type="term" value="F:ATP binding"/>
    <property type="evidence" value="ECO:0007669"/>
    <property type="project" value="UniProtKB-KW"/>
</dbReference>
<evidence type="ECO:0000256" key="2">
    <source>
        <dbReference type="ARBA" id="ARBA00022741"/>
    </source>
</evidence>
<gene>
    <name evidence="8" type="ORF">MtrunA17_Chr3g0107931</name>
</gene>
<dbReference type="SUPFAM" id="SSF52058">
    <property type="entry name" value="L domain-like"/>
    <property type="match status" value="1"/>
</dbReference>
<evidence type="ECO:0000256" key="4">
    <source>
        <dbReference type="ARBA" id="ARBA00022840"/>
    </source>
</evidence>
<evidence type="ECO:0000256" key="1">
    <source>
        <dbReference type="ARBA" id="ARBA00008894"/>
    </source>
</evidence>
<organism evidence="8 9">
    <name type="scientific">Medicago truncatula</name>
    <name type="common">Barrel medic</name>
    <name type="synonym">Medicago tribuloides</name>
    <dbReference type="NCBI Taxonomy" id="3880"/>
    <lineage>
        <taxon>Eukaryota</taxon>
        <taxon>Viridiplantae</taxon>
        <taxon>Streptophyta</taxon>
        <taxon>Embryophyta</taxon>
        <taxon>Tracheophyta</taxon>
        <taxon>Spermatophyta</taxon>
        <taxon>Magnoliopsida</taxon>
        <taxon>eudicotyledons</taxon>
        <taxon>Gunneridae</taxon>
        <taxon>Pentapetalae</taxon>
        <taxon>rosids</taxon>
        <taxon>fabids</taxon>
        <taxon>Fabales</taxon>
        <taxon>Fabaceae</taxon>
        <taxon>Papilionoideae</taxon>
        <taxon>50 kb inversion clade</taxon>
        <taxon>NPAAA clade</taxon>
        <taxon>Hologalegina</taxon>
        <taxon>IRL clade</taxon>
        <taxon>Trifolieae</taxon>
        <taxon>Medicago</taxon>
    </lineage>
</organism>
<feature type="domain" description="Disease resistance protein At4g27190-like leucine-rich repeats" evidence="7">
    <location>
        <begin position="1338"/>
        <end position="1449"/>
    </location>
</feature>
<dbReference type="InterPro" id="IPR057135">
    <property type="entry name" value="At4g27190-like_LRR"/>
</dbReference>
<dbReference type="SUPFAM" id="SSF52540">
    <property type="entry name" value="P-loop containing nucleoside triphosphate hydrolases"/>
    <property type="match status" value="1"/>
</dbReference>
<dbReference type="Gramene" id="rna16167">
    <property type="protein sequence ID" value="RHN67914.1"/>
    <property type="gene ID" value="gene16167"/>
</dbReference>
<dbReference type="Proteomes" id="UP000265566">
    <property type="component" value="Chromosome 3"/>
</dbReference>
<feature type="compositionally biased region" description="Polar residues" evidence="5">
    <location>
        <begin position="1658"/>
        <end position="1693"/>
    </location>
</feature>
<feature type="domain" description="NB-ARC" evidence="6">
    <location>
        <begin position="180"/>
        <end position="337"/>
    </location>
</feature>
<evidence type="ECO:0000256" key="3">
    <source>
        <dbReference type="ARBA" id="ARBA00022821"/>
    </source>
</evidence>
<proteinExistence type="inferred from homology"/>
<dbReference type="PANTHER" id="PTHR33463:SF105">
    <property type="entry name" value="AND NB-ARC DOMAIN DISEASE RESISTANCE PROTEIN, PUTATIVE-RELATED"/>
    <property type="match status" value="1"/>
</dbReference>
<dbReference type="FunFam" id="3.40.50.300:FF:001091">
    <property type="entry name" value="Probable disease resistance protein At1g61300"/>
    <property type="match status" value="1"/>
</dbReference>
<dbReference type="GO" id="GO:0006952">
    <property type="term" value="P:defense response"/>
    <property type="evidence" value="ECO:0007669"/>
    <property type="project" value="UniProtKB-KW"/>
</dbReference>